<proteinExistence type="predicted"/>
<gene>
    <name evidence="2" type="ORF">ASIM_LOCUS7072</name>
</gene>
<feature type="domain" description="Peptidase M1 membrane alanine aminopeptidase" evidence="1">
    <location>
        <begin position="3"/>
        <end position="65"/>
    </location>
</feature>
<reference evidence="2 3" key="1">
    <citation type="submission" date="2018-11" db="EMBL/GenBank/DDBJ databases">
        <authorList>
            <consortium name="Pathogen Informatics"/>
        </authorList>
    </citation>
    <scope>NUCLEOTIDE SEQUENCE [LARGE SCALE GENOMIC DNA]</scope>
</reference>
<dbReference type="EMBL" id="UYRR01016456">
    <property type="protein sequence ID" value="VDK28461.1"/>
    <property type="molecule type" value="Genomic_DNA"/>
</dbReference>
<dbReference type="Pfam" id="PF01433">
    <property type="entry name" value="Peptidase_M1"/>
    <property type="match status" value="1"/>
</dbReference>
<dbReference type="SUPFAM" id="SSF55486">
    <property type="entry name" value="Metalloproteases ('zincins'), catalytic domain"/>
    <property type="match status" value="1"/>
</dbReference>
<dbReference type="OrthoDB" id="10031169at2759"/>
<dbReference type="PANTHER" id="PTHR11533:SF293">
    <property type="entry name" value="AMINOPEPTIDASE-2-RELATED"/>
    <property type="match status" value="1"/>
</dbReference>
<dbReference type="InterPro" id="IPR014782">
    <property type="entry name" value="Peptidase_M1_dom"/>
</dbReference>
<dbReference type="AlphaFoldDB" id="A0A3P6Q8U3"/>
<dbReference type="GO" id="GO:0006508">
    <property type="term" value="P:proteolysis"/>
    <property type="evidence" value="ECO:0007669"/>
    <property type="project" value="TreeGrafter"/>
</dbReference>
<dbReference type="GO" id="GO:0005737">
    <property type="term" value="C:cytoplasm"/>
    <property type="evidence" value="ECO:0007669"/>
    <property type="project" value="TreeGrafter"/>
</dbReference>
<dbReference type="InterPro" id="IPR027268">
    <property type="entry name" value="Peptidase_M4/M1_CTD_sf"/>
</dbReference>
<evidence type="ECO:0000313" key="3">
    <source>
        <dbReference type="Proteomes" id="UP000267096"/>
    </source>
</evidence>
<dbReference type="GO" id="GO:0042277">
    <property type="term" value="F:peptide binding"/>
    <property type="evidence" value="ECO:0007669"/>
    <property type="project" value="TreeGrafter"/>
</dbReference>
<organism evidence="2 3">
    <name type="scientific">Anisakis simplex</name>
    <name type="common">Herring worm</name>
    <dbReference type="NCBI Taxonomy" id="6269"/>
    <lineage>
        <taxon>Eukaryota</taxon>
        <taxon>Metazoa</taxon>
        <taxon>Ecdysozoa</taxon>
        <taxon>Nematoda</taxon>
        <taxon>Chromadorea</taxon>
        <taxon>Rhabditida</taxon>
        <taxon>Spirurina</taxon>
        <taxon>Ascaridomorpha</taxon>
        <taxon>Ascaridoidea</taxon>
        <taxon>Anisakidae</taxon>
        <taxon>Anisakis</taxon>
        <taxon>Anisakis simplex complex</taxon>
    </lineage>
</organism>
<dbReference type="GO" id="GO:0005615">
    <property type="term" value="C:extracellular space"/>
    <property type="evidence" value="ECO:0007669"/>
    <property type="project" value="TreeGrafter"/>
</dbReference>
<dbReference type="Proteomes" id="UP000267096">
    <property type="component" value="Unassembled WGS sequence"/>
</dbReference>
<evidence type="ECO:0000259" key="1">
    <source>
        <dbReference type="Pfam" id="PF01433"/>
    </source>
</evidence>
<name>A0A3P6Q8U3_ANISI</name>
<dbReference type="GO" id="GO:0043171">
    <property type="term" value="P:peptide catabolic process"/>
    <property type="evidence" value="ECO:0007669"/>
    <property type="project" value="TreeGrafter"/>
</dbReference>
<dbReference type="GO" id="GO:0070006">
    <property type="term" value="F:metalloaminopeptidase activity"/>
    <property type="evidence" value="ECO:0007669"/>
    <property type="project" value="TreeGrafter"/>
</dbReference>
<dbReference type="PANTHER" id="PTHR11533">
    <property type="entry name" value="PROTEASE M1 ZINC METALLOPROTEASE"/>
    <property type="match status" value="1"/>
</dbReference>
<dbReference type="GO" id="GO:0008270">
    <property type="term" value="F:zinc ion binding"/>
    <property type="evidence" value="ECO:0007669"/>
    <property type="project" value="InterPro"/>
</dbReference>
<protein>
    <recommendedName>
        <fullName evidence="1">Peptidase M1 membrane alanine aminopeptidase domain-containing protein</fullName>
    </recommendedName>
</protein>
<accession>A0A3P6Q8U3</accession>
<dbReference type="InterPro" id="IPR050344">
    <property type="entry name" value="Peptidase_M1_aminopeptidases"/>
</dbReference>
<evidence type="ECO:0000313" key="2">
    <source>
        <dbReference type="EMBL" id="VDK28461.1"/>
    </source>
</evidence>
<keyword evidence="3" id="KW-1185">Reference proteome</keyword>
<sequence length="74" mass="8256">MEFAAEVSAKCLYSLGVYLNFPYPMSKSDQIGLPEFRAGAMENFGLIIYKYQYIAFNPDVSTSLNSLCISISLI</sequence>
<dbReference type="GO" id="GO:0016020">
    <property type="term" value="C:membrane"/>
    <property type="evidence" value="ECO:0007669"/>
    <property type="project" value="TreeGrafter"/>
</dbReference>
<dbReference type="Gene3D" id="1.10.390.10">
    <property type="entry name" value="Neutral Protease Domain 2"/>
    <property type="match status" value="1"/>
</dbReference>